<name>A0A7R8R6J2_9CAUD</name>
<reference evidence="1 2" key="1">
    <citation type="submission" date="2020-09" db="EMBL/GenBank/DDBJ databases">
        <authorList>
            <person name="Jameson E."/>
        </authorList>
    </citation>
    <scope>NUCLEOTIDE SEQUENCE [LARGE SCALE GENOMIC DNA]</scope>
</reference>
<dbReference type="EMBL" id="LR881104">
    <property type="protein sequence ID" value="CAD5236254.1"/>
    <property type="molecule type" value="Genomic_DNA"/>
</dbReference>
<keyword evidence="2" id="KW-1185">Reference proteome</keyword>
<evidence type="ECO:0000313" key="2">
    <source>
        <dbReference type="Proteomes" id="UP000596247"/>
    </source>
</evidence>
<sequence length="162" mass="18237">MLLHLSFKNNLSGTVIPRAVAGSELGLDAIYPEPNTPRVCFGPSVIKCFQAIYPNISDFFEVKKYPYMDFYVYRTKSNSPAGLIPNAEIVANHWVHDAHVTGESWVVKPVEVYLYQKVRIKNTNSIGSLNYHPFGDQKEPLRTLAPKTAVIELLPLNGSDEW</sequence>
<organism evidence="1 2">
    <name type="scientific">Klebsiella phage vB_KvM-Eowyn</name>
    <dbReference type="NCBI Taxonomy" id="2762819"/>
    <lineage>
        <taxon>Viruses</taxon>
        <taxon>Duplodnaviria</taxon>
        <taxon>Heunggongvirae</taxon>
        <taxon>Uroviricota</taxon>
        <taxon>Caudoviricetes</taxon>
        <taxon>Chimalliviridae</taxon>
        <taxon>Eowynvirus</taxon>
        <taxon>Eowynvirus eowyn</taxon>
    </lineage>
</organism>
<gene>
    <name evidence="1" type="ORF">LLCLJKAH_00265</name>
</gene>
<proteinExistence type="predicted"/>
<dbReference type="Proteomes" id="UP000596247">
    <property type="component" value="Chromosome"/>
</dbReference>
<evidence type="ECO:0000313" key="1">
    <source>
        <dbReference type="EMBL" id="CAD5236254.1"/>
    </source>
</evidence>
<protein>
    <submittedName>
        <fullName evidence="1">Uncharacterized protein</fullName>
    </submittedName>
</protein>
<accession>A0A7R8R6J2</accession>